<gene>
    <name evidence="2" type="ORF">V8G57_02465</name>
</gene>
<evidence type="ECO:0000256" key="1">
    <source>
        <dbReference type="SAM" id="MobiDB-lite"/>
    </source>
</evidence>
<organism evidence="2 3">
    <name type="scientific">Collimonas rhizosphaerae</name>
    <dbReference type="NCBI Taxonomy" id="3126357"/>
    <lineage>
        <taxon>Bacteria</taxon>
        <taxon>Pseudomonadati</taxon>
        <taxon>Pseudomonadota</taxon>
        <taxon>Betaproteobacteria</taxon>
        <taxon>Burkholderiales</taxon>
        <taxon>Oxalobacteraceae</taxon>
        <taxon>Collimonas</taxon>
    </lineage>
</organism>
<accession>A0ABU9PQG9</accession>
<keyword evidence="3" id="KW-1185">Reference proteome</keyword>
<sequence>MSFLLGVDLMPNSKIPKEKNESAPELHHASTETQISEDTKSAIIDAVQEFSDLVKKYGGSSSDRFVLTALLHQEVQQSFALRIEAKDMFIGVQCTPSISEEVHVAFDFRCTPPKIRFLPTSFLVVLDAYTGRLIRIVDPFNSLIEQHNKDAARSENVSFSRPPSPPPPPFYPLGRNPYYYG</sequence>
<evidence type="ECO:0000313" key="3">
    <source>
        <dbReference type="Proteomes" id="UP001495910"/>
    </source>
</evidence>
<dbReference type="EMBL" id="JBANDC010000002">
    <property type="protein sequence ID" value="MEM4986243.1"/>
    <property type="molecule type" value="Genomic_DNA"/>
</dbReference>
<dbReference type="Proteomes" id="UP001495910">
    <property type="component" value="Unassembled WGS sequence"/>
</dbReference>
<reference evidence="2 3" key="1">
    <citation type="submission" date="2024-02" db="EMBL/GenBank/DDBJ databases">
        <title>Draft genome sequence of Collimonas sp. strain H4R21, an effective mineral-weathering bacterial strain isolated from the beech rhizosphere.</title>
        <authorList>
            <person name="Morin E."/>
            <person name="Uroz S."/>
            <person name="Leveau J.H.J."/>
            <person name="Kumar R."/>
            <person name="Rey M.W."/>
            <person name="Pham J."/>
        </authorList>
    </citation>
    <scope>NUCLEOTIDE SEQUENCE [LARGE SCALE GENOMIC DNA]</scope>
    <source>
        <strain evidence="2 3">H4R21</strain>
    </source>
</reference>
<protein>
    <submittedName>
        <fullName evidence="2">Uncharacterized protein</fullName>
    </submittedName>
</protein>
<proteinExistence type="predicted"/>
<comment type="caution">
    <text evidence="2">The sequence shown here is derived from an EMBL/GenBank/DDBJ whole genome shotgun (WGS) entry which is preliminary data.</text>
</comment>
<feature type="compositionally biased region" description="Pro residues" evidence="1">
    <location>
        <begin position="162"/>
        <end position="171"/>
    </location>
</feature>
<name>A0ABU9PQG9_9BURK</name>
<evidence type="ECO:0000313" key="2">
    <source>
        <dbReference type="EMBL" id="MEM4986243.1"/>
    </source>
</evidence>
<dbReference type="RefSeq" id="WP_342828062.1">
    <property type="nucleotide sequence ID" value="NZ_JBANDC010000002.1"/>
</dbReference>
<feature type="region of interest" description="Disordered" evidence="1">
    <location>
        <begin position="154"/>
        <end position="181"/>
    </location>
</feature>